<dbReference type="PROSITE" id="PS51257">
    <property type="entry name" value="PROKAR_LIPOPROTEIN"/>
    <property type="match status" value="1"/>
</dbReference>
<evidence type="ECO:0000313" key="3">
    <source>
        <dbReference type="Proteomes" id="UP001379533"/>
    </source>
</evidence>
<evidence type="ECO:0000256" key="1">
    <source>
        <dbReference type="SAM" id="SignalP"/>
    </source>
</evidence>
<sequence length="387" mass="42211">MLHRLRFVGFASVLASACAAASQAPSQGNALRNVDVTVVYPLPAAGQEDDLVKPTAAGTNGVLLPRDVFEQGRMPELDERAPLGDEEERWSSLRVLAVRFDPCPRVVLPPAAGTICEPEIRLVFQSLRREGTVVHARDGAIHGFYRLSQAQWAEVVGELRAIRAENATAPEVRLDVHPSLKGQGPRGAYGVRLASILSRYAGEKNLVRVTHFRRLRRAAAPIGDWTFAIRERNAGGAWSDATIATTSVKEESLVTIVGGRWDADITPVPPAANDVTKVFKGQTADARENFRPVVRALNPRIHSSETIDCASCHIAPDVAVFLEREQPVTSFDERFQSRYSLDAAHKSNEEAIGFEHMHMLSYSGTSLSVSHRVANETAAVLELLNGS</sequence>
<accession>A0ABZ2KEB6</accession>
<reference evidence="2 3" key="1">
    <citation type="submission" date="2021-12" db="EMBL/GenBank/DDBJ databases">
        <title>Discovery of the Pendulisporaceae a myxobacterial family with distinct sporulation behavior and unique specialized metabolism.</title>
        <authorList>
            <person name="Garcia R."/>
            <person name="Popoff A."/>
            <person name="Bader C.D."/>
            <person name="Loehr J."/>
            <person name="Walesch S."/>
            <person name="Walt C."/>
            <person name="Boldt J."/>
            <person name="Bunk B."/>
            <person name="Haeckl F.J.F.P.J."/>
            <person name="Gunesch A.P."/>
            <person name="Birkelbach J."/>
            <person name="Nuebel U."/>
            <person name="Pietschmann T."/>
            <person name="Bach T."/>
            <person name="Mueller R."/>
        </authorList>
    </citation>
    <scope>NUCLEOTIDE SEQUENCE [LARGE SCALE GENOMIC DNA]</scope>
    <source>
        <strain evidence="2 3">MSr12523</strain>
    </source>
</reference>
<keyword evidence="3" id="KW-1185">Reference proteome</keyword>
<dbReference type="EMBL" id="CP089982">
    <property type="protein sequence ID" value="WXA95663.1"/>
    <property type="molecule type" value="Genomic_DNA"/>
</dbReference>
<feature type="chain" id="PRO_5046252789" description="Cytochrome c domain-containing protein" evidence="1">
    <location>
        <begin position="21"/>
        <end position="387"/>
    </location>
</feature>
<keyword evidence="1" id="KW-0732">Signal</keyword>
<dbReference type="Proteomes" id="UP001379533">
    <property type="component" value="Chromosome"/>
</dbReference>
<evidence type="ECO:0008006" key="4">
    <source>
        <dbReference type="Google" id="ProtNLM"/>
    </source>
</evidence>
<feature type="signal peptide" evidence="1">
    <location>
        <begin position="1"/>
        <end position="20"/>
    </location>
</feature>
<name>A0ABZ2KEB6_9BACT</name>
<organism evidence="2 3">
    <name type="scientific">Pendulispora brunnea</name>
    <dbReference type="NCBI Taxonomy" id="2905690"/>
    <lineage>
        <taxon>Bacteria</taxon>
        <taxon>Pseudomonadati</taxon>
        <taxon>Myxococcota</taxon>
        <taxon>Myxococcia</taxon>
        <taxon>Myxococcales</taxon>
        <taxon>Sorangiineae</taxon>
        <taxon>Pendulisporaceae</taxon>
        <taxon>Pendulispora</taxon>
    </lineage>
</organism>
<dbReference type="RefSeq" id="WP_394846270.1">
    <property type="nucleotide sequence ID" value="NZ_CP089982.1"/>
</dbReference>
<protein>
    <recommendedName>
        <fullName evidence="4">Cytochrome c domain-containing protein</fullName>
    </recommendedName>
</protein>
<gene>
    <name evidence="2" type="ORF">LZC95_02250</name>
</gene>
<evidence type="ECO:0000313" key="2">
    <source>
        <dbReference type="EMBL" id="WXA95663.1"/>
    </source>
</evidence>
<proteinExistence type="predicted"/>